<dbReference type="Pfam" id="PF01943">
    <property type="entry name" value="Polysacc_synt"/>
    <property type="match status" value="1"/>
</dbReference>
<feature type="transmembrane region" description="Helical" evidence="6">
    <location>
        <begin position="435"/>
        <end position="455"/>
    </location>
</feature>
<evidence type="ECO:0000256" key="2">
    <source>
        <dbReference type="ARBA" id="ARBA00022475"/>
    </source>
</evidence>
<keyword evidence="8" id="KW-1185">Reference proteome</keyword>
<evidence type="ECO:0000256" key="1">
    <source>
        <dbReference type="ARBA" id="ARBA00004651"/>
    </source>
</evidence>
<sequence>MFSQKKSGAVLSYINIIVKNLVTFMYTPFLLKYIGQSDYGLFQMTNSVITSLSLLSMGFSSSYVHFYIKYKSNNECENLKKLNGMYLILFCLISLTAIVIGSILAFNVDNIFNLKQSQISLMEKLMGIMILNVALTFPSSVFDSNIIVNQRFIYQQGRQLMQTILVPLIAVPMIMLGSGVLAIGITQTIVTTLFLFINANFCIRKLNMKFNFRNGKVMMFKEVLAFSFFIFLNQIVDLINNSGPNFVLGIFEGAEKVAIFAIAIQIKNLFFMLSISLSDVFIPKVNELVSQKKEKKVLTELMIRIGRVQMVILLFIFGGFIVIGQYFIHLWAGDKNILAYWLIILMVLPSIGPLSQNIGIEIQRAMNMHAFRSIVLLIFSVVNIVFTVVGTKYFGLIGASSGYVIGMICANGCLMNWYYQFKMGIDIILYWKRTLSVAIPFLVSTFLTLISQLFVPINSVLVFLFYGVIYVILFLTIYLKFVANSYEKQLIFRKK</sequence>
<dbReference type="PANTHER" id="PTHR30250">
    <property type="entry name" value="PST FAMILY PREDICTED COLANIC ACID TRANSPORTER"/>
    <property type="match status" value="1"/>
</dbReference>
<feature type="transmembrane region" description="Helical" evidence="6">
    <location>
        <begin position="126"/>
        <end position="148"/>
    </location>
</feature>
<dbReference type="InterPro" id="IPR002797">
    <property type="entry name" value="Polysacc_synth"/>
</dbReference>
<feature type="transmembrane region" description="Helical" evidence="6">
    <location>
        <begin position="311"/>
        <end position="332"/>
    </location>
</feature>
<gene>
    <name evidence="7" type="ORF">FC26_GL000092</name>
</gene>
<keyword evidence="5 6" id="KW-0472">Membrane</keyword>
<feature type="transmembrane region" description="Helical" evidence="6">
    <location>
        <begin position="259"/>
        <end position="282"/>
    </location>
</feature>
<dbReference type="OrthoDB" id="5751261at2"/>
<feature type="transmembrane region" description="Helical" evidence="6">
    <location>
        <begin position="12"/>
        <end position="35"/>
    </location>
</feature>
<keyword evidence="4 6" id="KW-1133">Transmembrane helix</keyword>
<evidence type="ECO:0008006" key="9">
    <source>
        <dbReference type="Google" id="ProtNLM"/>
    </source>
</evidence>
<dbReference type="PATRIC" id="fig|1423813.3.peg.94"/>
<evidence type="ECO:0000313" key="7">
    <source>
        <dbReference type="EMBL" id="KRM60966.1"/>
    </source>
</evidence>
<dbReference type="RefSeq" id="WP_057779696.1">
    <property type="nucleotide sequence ID" value="NZ_AYYY01000055.1"/>
</dbReference>
<keyword evidence="2" id="KW-1003">Cell membrane</keyword>
<comment type="caution">
    <text evidence="7">The sequence shown here is derived from an EMBL/GenBank/DDBJ whole genome shotgun (WGS) entry which is preliminary data.</text>
</comment>
<evidence type="ECO:0000256" key="3">
    <source>
        <dbReference type="ARBA" id="ARBA00022692"/>
    </source>
</evidence>
<evidence type="ECO:0000256" key="4">
    <source>
        <dbReference type="ARBA" id="ARBA00022989"/>
    </source>
</evidence>
<keyword evidence="3 6" id="KW-0812">Transmembrane</keyword>
<protein>
    <recommendedName>
        <fullName evidence="9">Polysaccharide biosynthesis protein</fullName>
    </recommendedName>
</protein>
<feature type="transmembrane region" description="Helical" evidence="6">
    <location>
        <begin position="160"/>
        <end position="177"/>
    </location>
</feature>
<comment type="subcellular location">
    <subcellularLocation>
        <location evidence="1">Cell membrane</location>
        <topology evidence="1">Multi-pass membrane protein</topology>
    </subcellularLocation>
</comment>
<accession>A0A0R2ABL1</accession>
<dbReference type="EMBL" id="AYYY01000055">
    <property type="protein sequence ID" value="KRM60966.1"/>
    <property type="molecule type" value="Genomic_DNA"/>
</dbReference>
<reference evidence="7 8" key="1">
    <citation type="journal article" date="2015" name="Genome Announc.">
        <title>Expanding the biotechnology potential of lactobacilli through comparative genomics of 213 strains and associated genera.</title>
        <authorList>
            <person name="Sun Z."/>
            <person name="Harris H.M."/>
            <person name="McCann A."/>
            <person name="Guo C."/>
            <person name="Argimon S."/>
            <person name="Zhang W."/>
            <person name="Yang X."/>
            <person name="Jeffery I.B."/>
            <person name="Cooney J.C."/>
            <person name="Kagawa T.F."/>
            <person name="Liu W."/>
            <person name="Song Y."/>
            <person name="Salvetti E."/>
            <person name="Wrobel A."/>
            <person name="Rasinkangas P."/>
            <person name="Parkhill J."/>
            <person name="Rea M.C."/>
            <person name="O'Sullivan O."/>
            <person name="Ritari J."/>
            <person name="Douillard F.P."/>
            <person name="Paul Ross R."/>
            <person name="Yang R."/>
            <person name="Briner A.E."/>
            <person name="Felis G.E."/>
            <person name="de Vos W.M."/>
            <person name="Barrangou R."/>
            <person name="Klaenhammer T.R."/>
            <person name="Caufield P.W."/>
            <person name="Cui Y."/>
            <person name="Zhang H."/>
            <person name="O'Toole P.W."/>
        </authorList>
    </citation>
    <scope>NUCLEOTIDE SEQUENCE [LARGE SCALE GENOMIC DNA]</scope>
    <source>
        <strain evidence="7 8">DSM 20634</strain>
    </source>
</reference>
<dbReference type="AlphaFoldDB" id="A0A0R2ABL1"/>
<feature type="transmembrane region" description="Helical" evidence="6">
    <location>
        <begin position="223"/>
        <end position="239"/>
    </location>
</feature>
<feature type="transmembrane region" description="Helical" evidence="6">
    <location>
        <begin position="86"/>
        <end position="106"/>
    </location>
</feature>
<evidence type="ECO:0000313" key="8">
    <source>
        <dbReference type="Proteomes" id="UP000051733"/>
    </source>
</evidence>
<feature type="transmembrane region" description="Helical" evidence="6">
    <location>
        <begin position="338"/>
        <end position="358"/>
    </location>
</feature>
<evidence type="ECO:0000256" key="5">
    <source>
        <dbReference type="ARBA" id="ARBA00023136"/>
    </source>
</evidence>
<proteinExistence type="predicted"/>
<feature type="transmembrane region" description="Helical" evidence="6">
    <location>
        <begin position="370"/>
        <end position="389"/>
    </location>
</feature>
<dbReference type="PANTHER" id="PTHR30250:SF26">
    <property type="entry name" value="PSMA PROTEIN"/>
    <property type="match status" value="1"/>
</dbReference>
<dbReference type="GO" id="GO:0005886">
    <property type="term" value="C:plasma membrane"/>
    <property type="evidence" value="ECO:0007669"/>
    <property type="project" value="UniProtKB-SubCell"/>
</dbReference>
<feature type="transmembrane region" description="Helical" evidence="6">
    <location>
        <begin position="183"/>
        <end position="203"/>
    </location>
</feature>
<dbReference type="STRING" id="1423813.FC26_GL000092"/>
<evidence type="ECO:0000256" key="6">
    <source>
        <dbReference type="SAM" id="Phobius"/>
    </source>
</evidence>
<dbReference type="InterPro" id="IPR050833">
    <property type="entry name" value="Poly_Biosynth_Transport"/>
</dbReference>
<name>A0A0R2ABL1_9LACO</name>
<feature type="transmembrane region" description="Helical" evidence="6">
    <location>
        <begin position="47"/>
        <end position="66"/>
    </location>
</feature>
<organism evidence="7 8">
    <name type="scientific">Paucilactobacillus vaccinostercus DSM 20634</name>
    <dbReference type="NCBI Taxonomy" id="1423813"/>
    <lineage>
        <taxon>Bacteria</taxon>
        <taxon>Bacillati</taxon>
        <taxon>Bacillota</taxon>
        <taxon>Bacilli</taxon>
        <taxon>Lactobacillales</taxon>
        <taxon>Lactobacillaceae</taxon>
        <taxon>Paucilactobacillus</taxon>
    </lineage>
</organism>
<dbReference type="Proteomes" id="UP000051733">
    <property type="component" value="Unassembled WGS sequence"/>
</dbReference>
<feature type="transmembrane region" description="Helical" evidence="6">
    <location>
        <begin position="395"/>
        <end position="414"/>
    </location>
</feature>
<feature type="transmembrane region" description="Helical" evidence="6">
    <location>
        <begin position="461"/>
        <end position="483"/>
    </location>
</feature>